<dbReference type="AlphaFoldDB" id="A0A846QNX2"/>
<protein>
    <submittedName>
        <fullName evidence="2">Uncharacterized protein</fullName>
    </submittedName>
</protein>
<dbReference type="EMBL" id="JAATJA010000001">
    <property type="protein sequence ID" value="NJB67105.1"/>
    <property type="molecule type" value="Genomic_DNA"/>
</dbReference>
<accession>A0A846QNX2</accession>
<feature type="region of interest" description="Disordered" evidence="1">
    <location>
        <begin position="1"/>
        <end position="20"/>
    </location>
</feature>
<name>A0A846QNX2_9BACT</name>
<sequence>MPSGHPSPHRSTGRHAPAAERSLQRTHFFPEKTAKHGCFCRSSYKRHHVTPCATFHNCQDAVKSKAITALRKKSGTIGLIFSGLADKRLSPPIVLFFSRPVLSFRLEGAPPGHDERAEGQAEKAKRTDVFGSSTAKANGVPRSLPSFARQCSDQRLATTVHTANLHTWSNLHGSRAIGPHRPNPA</sequence>
<keyword evidence="3" id="KW-1185">Reference proteome</keyword>
<organism evidence="2 3">
    <name type="scientific">Desulfobaculum xiamenense</name>
    <dbReference type="NCBI Taxonomy" id="995050"/>
    <lineage>
        <taxon>Bacteria</taxon>
        <taxon>Pseudomonadati</taxon>
        <taxon>Thermodesulfobacteriota</taxon>
        <taxon>Desulfovibrionia</taxon>
        <taxon>Desulfovibrionales</taxon>
        <taxon>Desulfovibrionaceae</taxon>
        <taxon>Desulfobaculum</taxon>
    </lineage>
</organism>
<gene>
    <name evidence="2" type="ORF">GGQ74_000745</name>
</gene>
<evidence type="ECO:0000313" key="2">
    <source>
        <dbReference type="EMBL" id="NJB67105.1"/>
    </source>
</evidence>
<evidence type="ECO:0000313" key="3">
    <source>
        <dbReference type="Proteomes" id="UP000580856"/>
    </source>
</evidence>
<proteinExistence type="predicted"/>
<reference evidence="2 3" key="1">
    <citation type="submission" date="2020-03" db="EMBL/GenBank/DDBJ databases">
        <title>Genomic Encyclopedia of Type Strains, Phase IV (KMG-IV): sequencing the most valuable type-strain genomes for metagenomic binning, comparative biology and taxonomic classification.</title>
        <authorList>
            <person name="Goeker M."/>
        </authorList>
    </citation>
    <scope>NUCLEOTIDE SEQUENCE [LARGE SCALE GENOMIC DNA]</scope>
    <source>
        <strain evidence="2 3">DSM 24233</strain>
    </source>
</reference>
<dbReference type="Proteomes" id="UP000580856">
    <property type="component" value="Unassembled WGS sequence"/>
</dbReference>
<comment type="caution">
    <text evidence="2">The sequence shown here is derived from an EMBL/GenBank/DDBJ whole genome shotgun (WGS) entry which is preliminary data.</text>
</comment>
<evidence type="ECO:0000256" key="1">
    <source>
        <dbReference type="SAM" id="MobiDB-lite"/>
    </source>
</evidence>